<evidence type="ECO:0000313" key="5">
    <source>
        <dbReference type="EMBL" id="SHH86275.1"/>
    </source>
</evidence>
<dbReference type="PROSITE" id="PS50987">
    <property type="entry name" value="HTH_ARSR_2"/>
    <property type="match status" value="1"/>
</dbReference>
<dbReference type="InterPro" id="IPR001845">
    <property type="entry name" value="HTH_ArsR_DNA-bd_dom"/>
</dbReference>
<gene>
    <name evidence="5" type="ORF">SAMN05421807_11629</name>
</gene>
<keyword evidence="3" id="KW-0804">Transcription</keyword>
<evidence type="ECO:0000256" key="3">
    <source>
        <dbReference type="ARBA" id="ARBA00023163"/>
    </source>
</evidence>
<dbReference type="CDD" id="cd00090">
    <property type="entry name" value="HTH_ARSR"/>
    <property type="match status" value="1"/>
</dbReference>
<evidence type="ECO:0000256" key="2">
    <source>
        <dbReference type="ARBA" id="ARBA00023125"/>
    </source>
</evidence>
<dbReference type="EMBL" id="FQXD01000016">
    <property type="protein sequence ID" value="SHH86275.1"/>
    <property type="molecule type" value="Genomic_DNA"/>
</dbReference>
<dbReference type="GO" id="GO:0003700">
    <property type="term" value="F:DNA-binding transcription factor activity"/>
    <property type="evidence" value="ECO:0007669"/>
    <property type="project" value="InterPro"/>
</dbReference>
<evidence type="ECO:0000313" key="6">
    <source>
        <dbReference type="Proteomes" id="UP000184079"/>
    </source>
</evidence>
<dbReference type="InterPro" id="IPR011991">
    <property type="entry name" value="ArsR-like_HTH"/>
</dbReference>
<reference evidence="6" key="1">
    <citation type="submission" date="2016-11" db="EMBL/GenBank/DDBJ databases">
        <authorList>
            <person name="Varghese N."/>
            <person name="Submissions S."/>
        </authorList>
    </citation>
    <scope>NUCLEOTIDE SEQUENCE [LARGE SCALE GENOMIC DNA]</scope>
    <source>
        <strain evidence="6">CGMCC 1.6496</strain>
    </source>
</reference>
<name>A0A1M5WFJ1_9BACI</name>
<dbReference type="NCBIfam" id="NF033788">
    <property type="entry name" value="HTH_metalloreg"/>
    <property type="match status" value="1"/>
</dbReference>
<evidence type="ECO:0000259" key="4">
    <source>
        <dbReference type="PROSITE" id="PS50987"/>
    </source>
</evidence>
<dbReference type="GO" id="GO:0003677">
    <property type="term" value="F:DNA binding"/>
    <property type="evidence" value="ECO:0007669"/>
    <property type="project" value="UniProtKB-KW"/>
</dbReference>
<evidence type="ECO:0000256" key="1">
    <source>
        <dbReference type="ARBA" id="ARBA00023015"/>
    </source>
</evidence>
<dbReference type="PRINTS" id="PR00778">
    <property type="entry name" value="HTHARSR"/>
</dbReference>
<dbReference type="InterPro" id="IPR051011">
    <property type="entry name" value="Metal_resp_trans_reg"/>
</dbReference>
<proteinExistence type="predicted"/>
<dbReference type="SMART" id="SM00418">
    <property type="entry name" value="HTH_ARSR"/>
    <property type="match status" value="1"/>
</dbReference>
<dbReference type="Gene3D" id="1.10.10.10">
    <property type="entry name" value="Winged helix-like DNA-binding domain superfamily/Winged helix DNA-binding domain"/>
    <property type="match status" value="1"/>
</dbReference>
<dbReference type="Pfam" id="PF01022">
    <property type="entry name" value="HTH_5"/>
    <property type="match status" value="1"/>
</dbReference>
<dbReference type="PANTHER" id="PTHR43132:SF6">
    <property type="entry name" value="HTH-TYPE TRANSCRIPTIONAL REPRESSOR CZRA"/>
    <property type="match status" value="1"/>
</dbReference>
<dbReference type="SUPFAM" id="SSF46785">
    <property type="entry name" value="Winged helix' DNA-binding domain"/>
    <property type="match status" value="1"/>
</dbReference>
<dbReference type="OrthoDB" id="9794330at2"/>
<dbReference type="AlphaFoldDB" id="A0A1M5WFJ1"/>
<accession>A0A1M5WFJ1</accession>
<keyword evidence="2 5" id="KW-0238">DNA-binding</keyword>
<protein>
    <submittedName>
        <fullName evidence="5">DNA-binding transcriptional regulator, ArsR family</fullName>
    </submittedName>
</protein>
<organism evidence="5 6">
    <name type="scientific">Virgibacillus chiguensis</name>
    <dbReference type="NCBI Taxonomy" id="411959"/>
    <lineage>
        <taxon>Bacteria</taxon>
        <taxon>Bacillati</taxon>
        <taxon>Bacillota</taxon>
        <taxon>Bacilli</taxon>
        <taxon>Bacillales</taxon>
        <taxon>Bacillaceae</taxon>
        <taxon>Virgibacillus</taxon>
    </lineage>
</organism>
<dbReference type="InterPro" id="IPR036390">
    <property type="entry name" value="WH_DNA-bd_sf"/>
</dbReference>
<keyword evidence="6" id="KW-1185">Reference proteome</keyword>
<feature type="domain" description="HTH arsR-type" evidence="4">
    <location>
        <begin position="2"/>
        <end position="96"/>
    </location>
</feature>
<dbReference type="Proteomes" id="UP000184079">
    <property type="component" value="Unassembled WGS sequence"/>
</dbReference>
<dbReference type="PANTHER" id="PTHR43132">
    <property type="entry name" value="ARSENICAL RESISTANCE OPERON REPRESSOR ARSR-RELATED"/>
    <property type="match status" value="1"/>
</dbReference>
<dbReference type="InterPro" id="IPR036388">
    <property type="entry name" value="WH-like_DNA-bd_sf"/>
</dbReference>
<sequence length="99" mass="11434">MNDKEMIHNSARLFKILGDETRLSILHLLSKAEANVSTIVNHIGIEQSNASHQLKILKDHRLIQSRREGKSVVYFPDDNHIYEILDQVFAHIKEDTDTE</sequence>
<keyword evidence="1" id="KW-0805">Transcription regulation</keyword>